<dbReference type="SUPFAM" id="SSF54171">
    <property type="entry name" value="DNA-binding domain"/>
    <property type="match status" value="1"/>
</dbReference>
<evidence type="ECO:0000256" key="8">
    <source>
        <dbReference type="ARBA" id="ARBA00055831"/>
    </source>
</evidence>
<dbReference type="Proteomes" id="UP000695026">
    <property type="component" value="Unplaced"/>
</dbReference>
<dbReference type="Pfam" id="PF01429">
    <property type="entry name" value="MBD"/>
    <property type="match status" value="1"/>
</dbReference>
<keyword evidence="7" id="KW-0539">Nucleus</keyword>
<dbReference type="KEGG" id="pbi:103051872"/>
<evidence type="ECO:0000256" key="12">
    <source>
        <dbReference type="ARBA" id="ARBA00083330"/>
    </source>
</evidence>
<evidence type="ECO:0000256" key="2">
    <source>
        <dbReference type="ARBA" id="ARBA00022553"/>
    </source>
</evidence>
<protein>
    <recommendedName>
        <fullName evidence="10">Methyl-CpG-binding domain protein 4</fullName>
    </recommendedName>
    <alternativeName>
        <fullName evidence="11">Methyl-CpG-binding protein MBD4</fullName>
    </alternativeName>
    <alternativeName>
        <fullName evidence="12">Mismatch-specific DNA N-glycosylase</fullName>
    </alternativeName>
</protein>
<evidence type="ECO:0000256" key="11">
    <source>
        <dbReference type="ARBA" id="ARBA00076709"/>
    </source>
</evidence>
<evidence type="ECO:0000256" key="6">
    <source>
        <dbReference type="ARBA" id="ARBA00023204"/>
    </source>
</evidence>
<organism evidence="14 15">
    <name type="scientific">Python bivittatus</name>
    <name type="common">Burmese python</name>
    <name type="synonym">Python molurus bivittatus</name>
    <dbReference type="NCBI Taxonomy" id="176946"/>
    <lineage>
        <taxon>Eukaryota</taxon>
        <taxon>Metazoa</taxon>
        <taxon>Chordata</taxon>
        <taxon>Craniata</taxon>
        <taxon>Vertebrata</taxon>
        <taxon>Euteleostomi</taxon>
        <taxon>Lepidosauria</taxon>
        <taxon>Squamata</taxon>
        <taxon>Bifurcata</taxon>
        <taxon>Unidentata</taxon>
        <taxon>Episquamata</taxon>
        <taxon>Toxicofera</taxon>
        <taxon>Serpentes</taxon>
        <taxon>Henophidia</taxon>
        <taxon>Pythonidae</taxon>
        <taxon>Python</taxon>
    </lineage>
</organism>
<keyword evidence="14" id="KW-1185">Reference proteome</keyword>
<dbReference type="InterPro" id="IPR011257">
    <property type="entry name" value="DNA_glycosylase"/>
</dbReference>
<comment type="subcellular location">
    <subcellularLocation>
        <location evidence="1">Nucleus</location>
    </subcellularLocation>
</comment>
<dbReference type="FunFam" id="1.10.340.30:FF:000051">
    <property type="entry name" value="Methyl-CpG-binding domain protein 4"/>
    <property type="match status" value="1"/>
</dbReference>
<evidence type="ECO:0000259" key="13">
    <source>
        <dbReference type="PROSITE" id="PS50982"/>
    </source>
</evidence>
<evidence type="ECO:0000313" key="15">
    <source>
        <dbReference type="RefSeq" id="XP_007423321.1"/>
    </source>
</evidence>
<evidence type="ECO:0000256" key="4">
    <source>
        <dbReference type="ARBA" id="ARBA00022801"/>
    </source>
</evidence>
<dbReference type="InterPro" id="IPR001739">
    <property type="entry name" value="Methyl_CpG_DNA-bd"/>
</dbReference>
<dbReference type="OMA" id="MTECHKS"/>
<keyword evidence="6" id="KW-0234">DNA repair</keyword>
<evidence type="ECO:0000256" key="10">
    <source>
        <dbReference type="ARBA" id="ARBA00069821"/>
    </source>
</evidence>
<dbReference type="RefSeq" id="XP_007423321.1">
    <property type="nucleotide sequence ID" value="XM_007423259.3"/>
</dbReference>
<evidence type="ECO:0000256" key="1">
    <source>
        <dbReference type="ARBA" id="ARBA00004123"/>
    </source>
</evidence>
<dbReference type="Gene3D" id="1.10.340.30">
    <property type="entry name" value="Hypothetical protein, domain 2"/>
    <property type="match status" value="1"/>
</dbReference>
<comment type="subunit">
    <text evidence="9">Interacts with MLH1.</text>
</comment>
<evidence type="ECO:0000256" key="5">
    <source>
        <dbReference type="ARBA" id="ARBA00023125"/>
    </source>
</evidence>
<dbReference type="PANTHER" id="PTHR15074:SF7">
    <property type="entry name" value="METHYL-CPG-BINDING DOMAIN PROTEIN 4"/>
    <property type="match status" value="1"/>
</dbReference>
<evidence type="ECO:0000313" key="14">
    <source>
        <dbReference type="Proteomes" id="UP000695026"/>
    </source>
</evidence>
<dbReference type="SUPFAM" id="SSF48150">
    <property type="entry name" value="DNA-glycosylase"/>
    <property type="match status" value="1"/>
</dbReference>
<dbReference type="PANTHER" id="PTHR15074">
    <property type="entry name" value="METHYL-CPG-BINDING PROTEIN"/>
    <property type="match status" value="1"/>
</dbReference>
<dbReference type="OrthoDB" id="10265068at2759"/>
<dbReference type="SMART" id="SM00391">
    <property type="entry name" value="MBD"/>
    <property type="match status" value="1"/>
</dbReference>
<name>A0A9F2Q3C4_PYTBI</name>
<dbReference type="GO" id="GO:0008263">
    <property type="term" value="F:pyrimidine-specific mismatch base pair DNA N-glycosylase activity"/>
    <property type="evidence" value="ECO:0007669"/>
    <property type="project" value="InterPro"/>
</dbReference>
<dbReference type="AlphaFoldDB" id="A0A9F2Q3C4"/>
<dbReference type="CDD" id="cd01396">
    <property type="entry name" value="MeCP2_MBD"/>
    <property type="match status" value="1"/>
</dbReference>
<keyword evidence="3" id="KW-0227">DNA damage</keyword>
<dbReference type="PIRSF" id="PIRSF038005">
    <property type="entry name" value="Methyl_CpG_bd_MBD4"/>
    <property type="match status" value="1"/>
</dbReference>
<feature type="domain" description="MBD" evidence="13">
    <location>
        <begin position="45"/>
        <end position="117"/>
    </location>
</feature>
<keyword evidence="2" id="KW-0597">Phosphoprotein</keyword>
<dbReference type="CTD" id="8930"/>
<dbReference type="PROSITE" id="PS50982">
    <property type="entry name" value="MBD"/>
    <property type="match status" value="1"/>
</dbReference>
<dbReference type="GO" id="GO:0006281">
    <property type="term" value="P:DNA repair"/>
    <property type="evidence" value="ECO:0007669"/>
    <property type="project" value="UniProtKB-KW"/>
</dbReference>
<dbReference type="GO" id="GO:0003677">
    <property type="term" value="F:DNA binding"/>
    <property type="evidence" value="ECO:0007669"/>
    <property type="project" value="UniProtKB-KW"/>
</dbReference>
<keyword evidence="4" id="KW-0378">Hydrolase</keyword>
<gene>
    <name evidence="15" type="primary">MBD4</name>
</gene>
<reference evidence="15" key="1">
    <citation type="submission" date="2025-08" db="UniProtKB">
        <authorList>
            <consortium name="RefSeq"/>
        </authorList>
    </citation>
    <scope>IDENTIFICATION</scope>
    <source>
        <tissue evidence="15">Liver</tissue>
    </source>
</reference>
<accession>A0A9F2Q3C4</accession>
<dbReference type="InterPro" id="IPR045138">
    <property type="entry name" value="MeCP2/MBD4"/>
</dbReference>
<dbReference type="GO" id="GO:0005634">
    <property type="term" value="C:nucleus"/>
    <property type="evidence" value="ECO:0007669"/>
    <property type="project" value="UniProtKB-SubCell"/>
</dbReference>
<sequence length="546" mass="62868">MAKDTSREQELLATVIEESLVPGKQEPEANTGSPVKCNEQEAAVSSEFPVYHQALPEGWEKIVKQRQTGRTAGKYDVCFVSPQGLKFRSKRALLNHFKKNRETILTVEDFDFTTSVQQNTQLRSSTKRSSTRIAGTEVESCISRSPVSLPGLENSEGEYRSSLQSNLELQSNTTEPENLATCLQDGRNTGDNSKDCFFKSDENGTVRRKVQTRKSKNCSEIRNFTDGQNKIQSISSCKKQTENNKHAICKNEMCVLNSDTSDNKVCQRSSRKRKICFKDELLFEPKTEQNDKQIVAFLEHQTNTEMLKYNESSSSTITAAANKNLSVVEMQRNWMALESQSEQSASTVDVTVPQICGEKHFTSVKENHTQRTQVERRKTSPYFSRKLIKEAPSPPRRKAFRKWTPPRSPFNLVQETLFHDPWKLLIATIFLNKTSGKMAIPVLWEFFKKYPSPKVARIASWKEMSELLKPLGLYELRAKTIVKFSDEYLVKQWKYPIELHGIGKYGNDSYRIFCVNEWKEVQPQDHKLNIYHSWLWENHEKLNLNY</sequence>
<proteinExistence type="predicted"/>
<dbReference type="InterPro" id="IPR017352">
    <property type="entry name" value="MBD4"/>
</dbReference>
<dbReference type="GeneID" id="103051872"/>
<comment type="function">
    <text evidence="8">Mismatch-specific DNA N-glycosylase involved in DNA repair. Has thymine glycosylase activity and is specific for G:T mismatches within methylated and unmethylated CpG sites. Can also remove uracil or 5-fluorouracil in G:U mismatches. Has no lyase activity. Was first identified as methyl-CpG-binding protein.</text>
</comment>
<dbReference type="InterPro" id="IPR016177">
    <property type="entry name" value="DNA-bd_dom_sf"/>
</dbReference>
<keyword evidence="5" id="KW-0238">DNA-binding</keyword>
<dbReference type="Gene3D" id="3.30.890.10">
    <property type="entry name" value="Methyl-cpg-binding Protein 2, Chain A"/>
    <property type="match status" value="1"/>
</dbReference>
<evidence type="ECO:0000256" key="3">
    <source>
        <dbReference type="ARBA" id="ARBA00022763"/>
    </source>
</evidence>
<evidence type="ECO:0000256" key="9">
    <source>
        <dbReference type="ARBA" id="ARBA00062707"/>
    </source>
</evidence>
<evidence type="ECO:0000256" key="7">
    <source>
        <dbReference type="ARBA" id="ARBA00023242"/>
    </source>
</evidence>